<evidence type="ECO:0000313" key="3">
    <source>
        <dbReference type="Proteomes" id="UP000722125"/>
    </source>
</evidence>
<comment type="caution">
    <text evidence="2">The sequence shown here is derived from an EMBL/GenBank/DDBJ whole genome shotgun (WGS) entry which is preliminary data.</text>
</comment>
<keyword evidence="1" id="KW-1133">Transmembrane helix</keyword>
<reference evidence="2 3" key="1">
    <citation type="submission" date="2021-05" db="EMBL/GenBank/DDBJ databases">
        <title>Description of Cellulomonas sp. DKR-3 sp. nov.</title>
        <authorList>
            <person name="Dahal R.H."/>
            <person name="Chaudhary D.K."/>
        </authorList>
    </citation>
    <scope>NUCLEOTIDE SEQUENCE [LARGE SCALE GENOMIC DNA]</scope>
    <source>
        <strain evidence="2 3">DKR-3</strain>
    </source>
</reference>
<feature type="transmembrane region" description="Helical" evidence="1">
    <location>
        <begin position="41"/>
        <end position="62"/>
    </location>
</feature>
<keyword evidence="3" id="KW-1185">Reference proteome</keyword>
<proteinExistence type="predicted"/>
<feature type="transmembrane region" description="Helical" evidence="1">
    <location>
        <begin position="108"/>
        <end position="130"/>
    </location>
</feature>
<keyword evidence="1" id="KW-0472">Membrane</keyword>
<evidence type="ECO:0000313" key="2">
    <source>
        <dbReference type="EMBL" id="MBT0993256.1"/>
    </source>
</evidence>
<organism evidence="2 3">
    <name type="scientific">Cellulomonas fulva</name>
    <dbReference type="NCBI Taxonomy" id="2835530"/>
    <lineage>
        <taxon>Bacteria</taxon>
        <taxon>Bacillati</taxon>
        <taxon>Actinomycetota</taxon>
        <taxon>Actinomycetes</taxon>
        <taxon>Micrococcales</taxon>
        <taxon>Cellulomonadaceae</taxon>
        <taxon>Cellulomonas</taxon>
    </lineage>
</organism>
<name>A0ABS5TVU5_9CELL</name>
<dbReference type="RefSeq" id="WP_214346450.1">
    <property type="nucleotide sequence ID" value="NZ_JAHBOH010000001.1"/>
</dbReference>
<dbReference type="Proteomes" id="UP000722125">
    <property type="component" value="Unassembled WGS sequence"/>
</dbReference>
<protein>
    <submittedName>
        <fullName evidence="2">Uncharacterized protein</fullName>
    </submittedName>
</protein>
<evidence type="ECO:0000256" key="1">
    <source>
        <dbReference type="SAM" id="Phobius"/>
    </source>
</evidence>
<dbReference type="EMBL" id="JAHBOH010000001">
    <property type="protein sequence ID" value="MBT0993256.1"/>
    <property type="molecule type" value="Genomic_DNA"/>
</dbReference>
<keyword evidence="1" id="KW-0812">Transmembrane</keyword>
<gene>
    <name evidence="2" type="ORF">KIN34_03000</name>
</gene>
<accession>A0ABS5TVU5</accession>
<sequence>MSQQPPPDQGRLSRVRAVTLLVLALLGGVVAAVAAGDGGPHTGVAAGCAGLLALLALALGVLDLRRLPPRGRAGGVAGACAVAALVVTLGGFVLLLRPLDADSPAAAPSMLVFLVLLGTVVTVLGCSSWYSARTVRSAAA</sequence>
<feature type="transmembrane region" description="Helical" evidence="1">
    <location>
        <begin position="74"/>
        <end position="96"/>
    </location>
</feature>